<dbReference type="Proteomes" id="UP000248544">
    <property type="component" value="Unassembled WGS sequence"/>
</dbReference>
<dbReference type="RefSeq" id="WP_111167608.1">
    <property type="nucleotide sequence ID" value="NZ_POUA01000091.1"/>
</dbReference>
<evidence type="ECO:0000259" key="6">
    <source>
        <dbReference type="Pfam" id="PF04542"/>
    </source>
</evidence>
<dbReference type="InterPro" id="IPR036388">
    <property type="entry name" value="WH-like_DNA-bd_sf"/>
</dbReference>
<evidence type="ECO:0000256" key="2">
    <source>
        <dbReference type="ARBA" id="ARBA00023082"/>
    </source>
</evidence>
<dbReference type="InterPro" id="IPR014284">
    <property type="entry name" value="RNA_pol_sigma-70_dom"/>
</dbReference>
<keyword evidence="2" id="KW-0731">Sigma factor</keyword>
<evidence type="ECO:0000313" key="7">
    <source>
        <dbReference type="EMBL" id="PZG46975.1"/>
    </source>
</evidence>
<dbReference type="GO" id="GO:0003677">
    <property type="term" value="F:DNA binding"/>
    <property type="evidence" value="ECO:0007669"/>
    <property type="project" value="UniProtKB-KW"/>
</dbReference>
<comment type="caution">
    <text evidence="7">The sequence shown here is derived from an EMBL/GenBank/DDBJ whole genome shotgun (WGS) entry which is preliminary data.</text>
</comment>
<dbReference type="Pfam" id="PF04542">
    <property type="entry name" value="Sigma70_r2"/>
    <property type="match status" value="1"/>
</dbReference>
<evidence type="ECO:0000256" key="5">
    <source>
        <dbReference type="SAM" id="MobiDB-lite"/>
    </source>
</evidence>
<keyword evidence="3" id="KW-0238">DNA-binding</keyword>
<dbReference type="EMBL" id="POUA01000091">
    <property type="protein sequence ID" value="PZG46975.1"/>
    <property type="molecule type" value="Genomic_DNA"/>
</dbReference>
<sequence length="192" mass="20834">MEERTHDVRPGELLVAAAHGDQEAWDALVSRFGAAMWSTARACGLGAADAEDAVQAAWLRLLESMGGIREPHAVGLWLVTTTRREAIRLAGRRRREHPAPSPAEEPAHAARTAVPDIASAVLDADEAGRLWRAVESMNEPCRSLLRLMATAPDAGTQRLAVRLGMPPGSVGPTRARCLRRLRTIVDTREAVR</sequence>
<evidence type="ECO:0000313" key="8">
    <source>
        <dbReference type="Proteomes" id="UP000248544"/>
    </source>
</evidence>
<dbReference type="Gene3D" id="1.10.10.10">
    <property type="entry name" value="Winged helix-like DNA-binding domain superfamily/Winged helix DNA-binding domain"/>
    <property type="match status" value="1"/>
</dbReference>
<keyword evidence="8" id="KW-1185">Reference proteome</keyword>
<evidence type="ECO:0000256" key="4">
    <source>
        <dbReference type="ARBA" id="ARBA00023163"/>
    </source>
</evidence>
<name>A0A2W2H4N7_9ACTN</name>
<dbReference type="InterPro" id="IPR007627">
    <property type="entry name" value="RNA_pol_sigma70_r2"/>
</dbReference>
<reference evidence="7 8" key="1">
    <citation type="submission" date="2018-01" db="EMBL/GenBank/DDBJ databases">
        <title>Draft genome sequence of Sphaerisporangium sp. 7K107.</title>
        <authorList>
            <person name="Sahin N."/>
            <person name="Saygin H."/>
            <person name="Ay H."/>
        </authorList>
    </citation>
    <scope>NUCLEOTIDE SEQUENCE [LARGE SCALE GENOMIC DNA]</scope>
    <source>
        <strain evidence="7 8">7K107</strain>
    </source>
</reference>
<evidence type="ECO:0000256" key="3">
    <source>
        <dbReference type="ARBA" id="ARBA00023125"/>
    </source>
</evidence>
<dbReference type="NCBIfam" id="TIGR02937">
    <property type="entry name" value="sigma70-ECF"/>
    <property type="match status" value="1"/>
</dbReference>
<keyword evidence="4" id="KW-0804">Transcription</keyword>
<dbReference type="InterPro" id="IPR039425">
    <property type="entry name" value="RNA_pol_sigma-70-like"/>
</dbReference>
<proteinExistence type="predicted"/>
<dbReference type="GO" id="GO:0006352">
    <property type="term" value="P:DNA-templated transcription initiation"/>
    <property type="evidence" value="ECO:0007669"/>
    <property type="project" value="InterPro"/>
</dbReference>
<dbReference type="PANTHER" id="PTHR43133:SF8">
    <property type="entry name" value="RNA POLYMERASE SIGMA FACTOR HI_1459-RELATED"/>
    <property type="match status" value="1"/>
</dbReference>
<dbReference type="PANTHER" id="PTHR43133">
    <property type="entry name" value="RNA POLYMERASE ECF-TYPE SIGMA FACTO"/>
    <property type="match status" value="1"/>
</dbReference>
<dbReference type="SUPFAM" id="SSF88946">
    <property type="entry name" value="Sigma2 domain of RNA polymerase sigma factors"/>
    <property type="match status" value="1"/>
</dbReference>
<organism evidence="7 8">
    <name type="scientific">Spongiactinospora gelatinilytica</name>
    <dbReference type="NCBI Taxonomy" id="2666298"/>
    <lineage>
        <taxon>Bacteria</taxon>
        <taxon>Bacillati</taxon>
        <taxon>Actinomycetota</taxon>
        <taxon>Actinomycetes</taxon>
        <taxon>Streptosporangiales</taxon>
        <taxon>Streptosporangiaceae</taxon>
        <taxon>Spongiactinospora</taxon>
    </lineage>
</organism>
<accession>A0A2W2H4N7</accession>
<dbReference type="AlphaFoldDB" id="A0A2W2H4N7"/>
<dbReference type="Gene3D" id="1.10.1740.10">
    <property type="match status" value="1"/>
</dbReference>
<evidence type="ECO:0000256" key="1">
    <source>
        <dbReference type="ARBA" id="ARBA00023015"/>
    </source>
</evidence>
<feature type="region of interest" description="Disordered" evidence="5">
    <location>
        <begin position="91"/>
        <end position="110"/>
    </location>
</feature>
<dbReference type="GO" id="GO:0016987">
    <property type="term" value="F:sigma factor activity"/>
    <property type="evidence" value="ECO:0007669"/>
    <property type="project" value="UniProtKB-KW"/>
</dbReference>
<keyword evidence="1" id="KW-0805">Transcription regulation</keyword>
<feature type="domain" description="RNA polymerase sigma-70 region 2" evidence="6">
    <location>
        <begin position="28"/>
        <end position="95"/>
    </location>
</feature>
<gene>
    <name evidence="7" type="ORF">C1I98_14005</name>
</gene>
<dbReference type="InterPro" id="IPR013325">
    <property type="entry name" value="RNA_pol_sigma_r2"/>
</dbReference>
<protein>
    <submittedName>
        <fullName evidence="7">Sigma-70 family RNA polymerase sigma factor</fullName>
    </submittedName>
</protein>